<comment type="caution">
    <text evidence="2">The sequence shown here is derived from an EMBL/GenBank/DDBJ whole genome shotgun (WGS) entry which is preliminary data.</text>
</comment>
<evidence type="ECO:0000313" key="2">
    <source>
        <dbReference type="EMBL" id="MFC5911123.1"/>
    </source>
</evidence>
<accession>A0ABW1GAS3</accession>
<feature type="transmembrane region" description="Helical" evidence="1">
    <location>
        <begin position="51"/>
        <end position="71"/>
    </location>
</feature>
<gene>
    <name evidence="2" type="ORF">ACFP3V_28445</name>
</gene>
<dbReference type="Proteomes" id="UP001596174">
    <property type="component" value="Unassembled WGS sequence"/>
</dbReference>
<dbReference type="InterPro" id="IPR021401">
    <property type="entry name" value="DUF3040"/>
</dbReference>
<keyword evidence="1" id="KW-0472">Membrane</keyword>
<evidence type="ECO:0000313" key="3">
    <source>
        <dbReference type="Proteomes" id="UP001596174"/>
    </source>
</evidence>
<organism evidence="2 3">
    <name type="scientific">Streptacidiphilus monticola</name>
    <dbReference type="NCBI Taxonomy" id="2161674"/>
    <lineage>
        <taxon>Bacteria</taxon>
        <taxon>Bacillati</taxon>
        <taxon>Actinomycetota</taxon>
        <taxon>Actinomycetes</taxon>
        <taxon>Kitasatosporales</taxon>
        <taxon>Streptomycetaceae</taxon>
        <taxon>Streptacidiphilus</taxon>
    </lineage>
</organism>
<proteinExistence type="predicted"/>
<dbReference type="RefSeq" id="WP_380589525.1">
    <property type="nucleotide sequence ID" value="NZ_JBHSQJ010000147.1"/>
</dbReference>
<dbReference type="EMBL" id="JBHSQJ010000147">
    <property type="protein sequence ID" value="MFC5911123.1"/>
    <property type="molecule type" value="Genomic_DNA"/>
</dbReference>
<keyword evidence="1" id="KW-0812">Transmembrane</keyword>
<sequence length="121" mass="13237">MDRSGAPLSSRERRILAEIETALRADEDLERSLSTMHPLRRHHYVQALGKVPVFAVLLLCTTSVALAAVAAEVWRPQVLFLFGLVWAATLAVVAGRLTRHLAAHLRTGRAPHGNSRTPQGS</sequence>
<dbReference type="Pfam" id="PF11239">
    <property type="entry name" value="DUF3040"/>
    <property type="match status" value="1"/>
</dbReference>
<feature type="transmembrane region" description="Helical" evidence="1">
    <location>
        <begin position="77"/>
        <end position="97"/>
    </location>
</feature>
<evidence type="ECO:0000256" key="1">
    <source>
        <dbReference type="SAM" id="Phobius"/>
    </source>
</evidence>
<keyword evidence="3" id="KW-1185">Reference proteome</keyword>
<name>A0ABW1GAS3_9ACTN</name>
<protein>
    <submittedName>
        <fullName evidence="2">DUF3040 domain-containing protein</fullName>
    </submittedName>
</protein>
<reference evidence="3" key="1">
    <citation type="journal article" date="2019" name="Int. J. Syst. Evol. Microbiol.">
        <title>The Global Catalogue of Microorganisms (GCM) 10K type strain sequencing project: providing services to taxonomists for standard genome sequencing and annotation.</title>
        <authorList>
            <consortium name="The Broad Institute Genomics Platform"/>
            <consortium name="The Broad Institute Genome Sequencing Center for Infectious Disease"/>
            <person name="Wu L."/>
            <person name="Ma J."/>
        </authorList>
    </citation>
    <scope>NUCLEOTIDE SEQUENCE [LARGE SCALE GENOMIC DNA]</scope>
    <source>
        <strain evidence="3">JCM 4816</strain>
    </source>
</reference>
<keyword evidence="1" id="KW-1133">Transmembrane helix</keyword>